<feature type="compositionally biased region" description="Basic residues" evidence="1">
    <location>
        <begin position="149"/>
        <end position="158"/>
    </location>
</feature>
<feature type="region of interest" description="Disordered" evidence="1">
    <location>
        <begin position="48"/>
        <end position="69"/>
    </location>
</feature>
<reference evidence="2" key="1">
    <citation type="submission" date="2023-10" db="EMBL/GenBank/DDBJ databases">
        <authorList>
            <person name="Chen Y."/>
            <person name="Shah S."/>
            <person name="Dougan E. K."/>
            <person name="Thang M."/>
            <person name="Chan C."/>
        </authorList>
    </citation>
    <scope>NUCLEOTIDE SEQUENCE [LARGE SCALE GENOMIC DNA]</scope>
</reference>
<sequence>GGASGTAGGGQLGAYAWRLVDAEAEPRAHSIGHEDDVPVVLGAGRSFVEGGPGRQRLASDPAEATGSRSDARLWRLSAPCLRDALEPEPPFGRGVDALQQADSPPRKAFEQAKQRKEARAGEAARAMIGPARQLARALQPQGVRQAADRRRRAGLSSA</sequence>
<evidence type="ECO:0000256" key="1">
    <source>
        <dbReference type="SAM" id="MobiDB-lite"/>
    </source>
</evidence>
<feature type="non-terminal residue" evidence="2">
    <location>
        <position position="1"/>
    </location>
</feature>
<organism evidence="2 3">
    <name type="scientific">Prorocentrum cordatum</name>
    <dbReference type="NCBI Taxonomy" id="2364126"/>
    <lineage>
        <taxon>Eukaryota</taxon>
        <taxon>Sar</taxon>
        <taxon>Alveolata</taxon>
        <taxon>Dinophyceae</taxon>
        <taxon>Prorocentrales</taxon>
        <taxon>Prorocentraceae</taxon>
        <taxon>Prorocentrum</taxon>
    </lineage>
</organism>
<evidence type="ECO:0000313" key="3">
    <source>
        <dbReference type="Proteomes" id="UP001189429"/>
    </source>
</evidence>
<gene>
    <name evidence="2" type="ORF">PCOR1329_LOCUS66846</name>
</gene>
<comment type="caution">
    <text evidence="2">The sequence shown here is derived from an EMBL/GenBank/DDBJ whole genome shotgun (WGS) entry which is preliminary data.</text>
</comment>
<dbReference type="Proteomes" id="UP001189429">
    <property type="component" value="Unassembled WGS sequence"/>
</dbReference>
<dbReference type="EMBL" id="CAUYUJ010018631">
    <property type="protein sequence ID" value="CAK0885143.1"/>
    <property type="molecule type" value="Genomic_DNA"/>
</dbReference>
<accession>A0ABN9WFJ1</accession>
<feature type="compositionally biased region" description="Basic and acidic residues" evidence="1">
    <location>
        <begin position="104"/>
        <end position="122"/>
    </location>
</feature>
<keyword evidence="3" id="KW-1185">Reference proteome</keyword>
<name>A0ABN9WFJ1_9DINO</name>
<evidence type="ECO:0000313" key="2">
    <source>
        <dbReference type="EMBL" id="CAK0885143.1"/>
    </source>
</evidence>
<proteinExistence type="predicted"/>
<feature type="region of interest" description="Disordered" evidence="1">
    <location>
        <begin position="85"/>
        <end position="158"/>
    </location>
</feature>
<protein>
    <submittedName>
        <fullName evidence="2">Uncharacterized protein</fullName>
    </submittedName>
</protein>